<organism evidence="2 3">
    <name type="scientific">Bacteroides coprosuis DSM 18011</name>
    <dbReference type="NCBI Taxonomy" id="679937"/>
    <lineage>
        <taxon>Bacteria</taxon>
        <taxon>Pseudomonadati</taxon>
        <taxon>Bacteroidota</taxon>
        <taxon>Bacteroidia</taxon>
        <taxon>Bacteroidales</taxon>
        <taxon>Bacteroidaceae</taxon>
        <taxon>Bacteroides</taxon>
    </lineage>
</organism>
<feature type="chain" id="PRO_5003303804" description="DUF3316 domain-containing protein" evidence="1">
    <location>
        <begin position="24"/>
        <end position="287"/>
    </location>
</feature>
<protein>
    <recommendedName>
        <fullName evidence="4">DUF3316 domain-containing protein</fullName>
    </recommendedName>
</protein>
<dbReference type="InterPro" id="IPR016879">
    <property type="entry name" value="UCP028299"/>
</dbReference>
<name>F3ZRM0_9BACE</name>
<evidence type="ECO:0000256" key="1">
    <source>
        <dbReference type="SAM" id="SignalP"/>
    </source>
</evidence>
<feature type="signal peptide" evidence="1">
    <location>
        <begin position="1"/>
        <end position="23"/>
    </location>
</feature>
<accession>F3ZRM0</accession>
<evidence type="ECO:0008006" key="4">
    <source>
        <dbReference type="Google" id="ProtNLM"/>
    </source>
</evidence>
<keyword evidence="3" id="KW-1185">Reference proteome</keyword>
<evidence type="ECO:0000313" key="2">
    <source>
        <dbReference type="EMBL" id="EGJ70745.1"/>
    </source>
</evidence>
<dbReference type="Pfam" id="PF11777">
    <property type="entry name" value="DUF3316"/>
    <property type="match status" value="1"/>
</dbReference>
<keyword evidence="1" id="KW-0732">Signal</keyword>
<dbReference type="OrthoDB" id="1012285at2"/>
<dbReference type="eggNOG" id="ENOG5030FNJ">
    <property type="taxonomic scope" value="Bacteria"/>
</dbReference>
<dbReference type="AlphaFoldDB" id="F3ZRM0"/>
<dbReference type="EMBL" id="CM001167">
    <property type="protein sequence ID" value="EGJ70745.1"/>
    <property type="molecule type" value="Genomic_DNA"/>
</dbReference>
<evidence type="ECO:0000313" key="3">
    <source>
        <dbReference type="Proteomes" id="UP000018439"/>
    </source>
</evidence>
<gene>
    <name evidence="2" type="ORF">Bcop_0527</name>
</gene>
<sequence length="287" mass="32859">MKQRLIWSAILLAVLLTNINAQSPIKKDTVQYAPVINRAVSYGIGYANIYDTYLSPQEYKGIDFRISRETMKMTRLWAGNISVQNFLQANISYTHNHVDNNNSFSGLLNWNYGLHYQFRISPNFKLLAGALIDANLGFIYNLRNGNNPASAKFYLNLAPSGMAIWNTKIKNYPLTLRYQVNIPVMGMMFSPHYGQSYYEIFSLGNDSGTLKFTSFHNQPSIRQFFSVDLPIKAVKLRLSYICDIQQSKINNIRAHSYTHTFMFGFVTEMCKLKPKETIHVPSGLKAY</sequence>
<dbReference type="HOGENOM" id="CLU_079009_0_0_10"/>
<proteinExistence type="predicted"/>
<reference evidence="2 3" key="1">
    <citation type="journal article" date="2011" name="Stand. Genomic Sci.">
        <title>Non-contiguous finished genome sequence of Bacteroides coprosuis type strain (PC139).</title>
        <authorList>
            <person name="Land M."/>
            <person name="Held B."/>
            <person name="Gronow S."/>
            <person name="Abt B."/>
            <person name="Lucas S."/>
            <person name="Del Rio T.G."/>
            <person name="Nolan M."/>
            <person name="Tice H."/>
            <person name="Cheng J.F."/>
            <person name="Pitluck S."/>
            <person name="Liolios K."/>
            <person name="Pagani I."/>
            <person name="Ivanova N."/>
            <person name="Mavromatis K."/>
            <person name="Mikhailova N."/>
            <person name="Pati A."/>
            <person name="Tapia R."/>
            <person name="Han C."/>
            <person name="Goodwin L."/>
            <person name="Chen A."/>
            <person name="Palaniappan K."/>
            <person name="Hauser L."/>
            <person name="Brambilla E.M."/>
            <person name="Rohde M."/>
            <person name="Goker M."/>
            <person name="Detter J.C."/>
            <person name="Woyke T."/>
            <person name="Bristow J."/>
            <person name="Eisen J.A."/>
            <person name="Markowitz V."/>
            <person name="Hugenholtz P."/>
            <person name="Kyrpides N.C."/>
            <person name="Klenk H.P."/>
            <person name="Lapidus A."/>
        </authorList>
    </citation>
    <scope>NUCLEOTIDE SEQUENCE</scope>
    <source>
        <strain evidence="2 3">DSM 18011</strain>
    </source>
</reference>
<dbReference type="Proteomes" id="UP000018439">
    <property type="component" value="Chromosome"/>
</dbReference>
<dbReference type="STRING" id="679937.Bcop_0527"/>